<sequence length="315" mass="34338">MLTVFTIFAFISVSLFVYCLALPFCGHDSAIDRRCESLTRKSETISTESGEGGSIFRESSADRNAKRQQPLRSRLVGLLAARPDDWKRLQKLLSHAGFYRHSHLVRCIAMTYALAAAPPIALLAMAFTGGVGYGTALAAGALFGFVGLLMPQAWLGRRVRQRHVAFCKGLPDFLDLTSVCLRGGLSLHATLPQVHRELQQAHPVMGDELSIVQSEMALGSSPEAALQQFATRTGYEPLRTLSTFVTQSQKIGTELCESIKVLSETLREQREMDAEESAQKAGVKVLLPTMLLILPATFVVLAGPAAIEVCRAFSK</sequence>
<name>A0A518ILV1_9BACT</name>
<evidence type="ECO:0000256" key="3">
    <source>
        <dbReference type="ARBA" id="ARBA00022692"/>
    </source>
</evidence>
<evidence type="ECO:0000256" key="5">
    <source>
        <dbReference type="ARBA" id="ARBA00023136"/>
    </source>
</evidence>
<evidence type="ECO:0000256" key="6">
    <source>
        <dbReference type="SAM" id="MobiDB-lite"/>
    </source>
</evidence>
<evidence type="ECO:0000256" key="1">
    <source>
        <dbReference type="ARBA" id="ARBA00004651"/>
    </source>
</evidence>
<dbReference type="EMBL" id="CP036318">
    <property type="protein sequence ID" value="QDV54078.1"/>
    <property type="molecule type" value="Genomic_DNA"/>
</dbReference>
<comment type="subcellular location">
    <subcellularLocation>
        <location evidence="1">Cell membrane</location>
        <topology evidence="1">Multi-pass membrane protein</topology>
    </subcellularLocation>
</comment>
<evidence type="ECO:0000313" key="9">
    <source>
        <dbReference type="EMBL" id="QDV54078.1"/>
    </source>
</evidence>
<proteinExistence type="predicted"/>
<dbReference type="AlphaFoldDB" id="A0A518ILV1"/>
<gene>
    <name evidence="9" type="ORF">Mal33_00190</name>
</gene>
<reference evidence="9 10" key="1">
    <citation type="submission" date="2019-02" db="EMBL/GenBank/DDBJ databases">
        <title>Deep-cultivation of Planctomycetes and their phenomic and genomic characterization uncovers novel biology.</title>
        <authorList>
            <person name="Wiegand S."/>
            <person name="Jogler M."/>
            <person name="Boedeker C."/>
            <person name="Pinto D."/>
            <person name="Vollmers J."/>
            <person name="Rivas-Marin E."/>
            <person name="Kohn T."/>
            <person name="Peeters S.H."/>
            <person name="Heuer A."/>
            <person name="Rast P."/>
            <person name="Oberbeckmann S."/>
            <person name="Bunk B."/>
            <person name="Jeske O."/>
            <person name="Meyerdierks A."/>
            <person name="Storesund J.E."/>
            <person name="Kallscheuer N."/>
            <person name="Luecker S."/>
            <person name="Lage O.M."/>
            <person name="Pohl T."/>
            <person name="Merkel B.J."/>
            <person name="Hornburger P."/>
            <person name="Mueller R.-W."/>
            <person name="Bruemmer F."/>
            <person name="Labrenz M."/>
            <person name="Spormann A.M."/>
            <person name="Op den Camp H."/>
            <person name="Overmann J."/>
            <person name="Amann R."/>
            <person name="Jetten M.S.M."/>
            <person name="Mascher T."/>
            <person name="Medema M.H."/>
            <person name="Devos D.P."/>
            <person name="Kaster A.-K."/>
            <person name="Ovreas L."/>
            <person name="Rohde M."/>
            <person name="Galperin M.Y."/>
            <person name="Jogler C."/>
        </authorList>
    </citation>
    <scope>NUCLEOTIDE SEQUENCE [LARGE SCALE GENOMIC DNA]</scope>
    <source>
        <strain evidence="9 10">Mal33</strain>
    </source>
</reference>
<evidence type="ECO:0000256" key="4">
    <source>
        <dbReference type="ARBA" id="ARBA00022989"/>
    </source>
</evidence>
<protein>
    <submittedName>
        <fullName evidence="9">Bacterial type II secretion system protein F domain protein</fullName>
    </submittedName>
</protein>
<evidence type="ECO:0000259" key="8">
    <source>
        <dbReference type="Pfam" id="PF00482"/>
    </source>
</evidence>
<keyword evidence="4 7" id="KW-1133">Transmembrane helix</keyword>
<dbReference type="GO" id="GO:0005886">
    <property type="term" value="C:plasma membrane"/>
    <property type="evidence" value="ECO:0007669"/>
    <property type="project" value="UniProtKB-SubCell"/>
</dbReference>
<feature type="domain" description="Type II secretion system protein GspF" evidence="8">
    <location>
        <begin position="173"/>
        <end position="301"/>
    </location>
</feature>
<dbReference type="PANTHER" id="PTHR35007:SF2">
    <property type="entry name" value="PILUS ASSEMBLE PROTEIN"/>
    <property type="match status" value="1"/>
</dbReference>
<keyword evidence="5 7" id="KW-0472">Membrane</keyword>
<evidence type="ECO:0000313" key="10">
    <source>
        <dbReference type="Proteomes" id="UP000316770"/>
    </source>
</evidence>
<feature type="region of interest" description="Disordered" evidence="6">
    <location>
        <begin position="42"/>
        <end position="68"/>
    </location>
</feature>
<accession>A0A518ILV1</accession>
<keyword evidence="3 7" id="KW-0812">Transmembrane</keyword>
<keyword evidence="10" id="KW-1185">Reference proteome</keyword>
<dbReference type="RefSeq" id="WP_145281535.1">
    <property type="nucleotide sequence ID" value="NZ_CP036318.1"/>
</dbReference>
<feature type="transmembrane region" description="Helical" evidence="7">
    <location>
        <begin position="6"/>
        <end position="25"/>
    </location>
</feature>
<feature type="transmembrane region" description="Helical" evidence="7">
    <location>
        <begin position="285"/>
        <end position="307"/>
    </location>
</feature>
<organism evidence="9 10">
    <name type="scientific">Rosistilla oblonga</name>
    <dbReference type="NCBI Taxonomy" id="2527990"/>
    <lineage>
        <taxon>Bacteria</taxon>
        <taxon>Pseudomonadati</taxon>
        <taxon>Planctomycetota</taxon>
        <taxon>Planctomycetia</taxon>
        <taxon>Pirellulales</taxon>
        <taxon>Pirellulaceae</taxon>
        <taxon>Rosistilla</taxon>
    </lineage>
</organism>
<feature type="transmembrane region" description="Helical" evidence="7">
    <location>
        <begin position="133"/>
        <end position="155"/>
    </location>
</feature>
<dbReference type="InterPro" id="IPR018076">
    <property type="entry name" value="T2SS_GspF_dom"/>
</dbReference>
<dbReference type="PANTHER" id="PTHR35007">
    <property type="entry name" value="INTEGRAL MEMBRANE PROTEIN-RELATED"/>
    <property type="match status" value="1"/>
</dbReference>
<dbReference type="Pfam" id="PF00482">
    <property type="entry name" value="T2SSF"/>
    <property type="match status" value="1"/>
</dbReference>
<dbReference type="Proteomes" id="UP000316770">
    <property type="component" value="Chromosome"/>
</dbReference>
<evidence type="ECO:0000256" key="2">
    <source>
        <dbReference type="ARBA" id="ARBA00022475"/>
    </source>
</evidence>
<feature type="transmembrane region" description="Helical" evidence="7">
    <location>
        <begin position="104"/>
        <end position="127"/>
    </location>
</feature>
<evidence type="ECO:0000256" key="7">
    <source>
        <dbReference type="SAM" id="Phobius"/>
    </source>
</evidence>
<keyword evidence="2" id="KW-1003">Cell membrane</keyword>